<evidence type="ECO:0000313" key="2">
    <source>
        <dbReference type="EMBL" id="WXB17423.1"/>
    </source>
</evidence>
<dbReference type="EMBL" id="CP089984">
    <property type="protein sequence ID" value="WXB17423.1"/>
    <property type="molecule type" value="Genomic_DNA"/>
</dbReference>
<dbReference type="Gene3D" id="3.40.50.1820">
    <property type="entry name" value="alpha/beta hydrolase"/>
    <property type="match status" value="1"/>
</dbReference>
<dbReference type="Proteomes" id="UP001370348">
    <property type="component" value="Chromosome"/>
</dbReference>
<reference evidence="2 3" key="1">
    <citation type="submission" date="2021-12" db="EMBL/GenBank/DDBJ databases">
        <title>Discovery of the Pendulisporaceae a myxobacterial family with distinct sporulation behavior and unique specialized metabolism.</title>
        <authorList>
            <person name="Garcia R."/>
            <person name="Popoff A."/>
            <person name="Bader C.D."/>
            <person name="Loehr J."/>
            <person name="Walesch S."/>
            <person name="Walt C."/>
            <person name="Boldt J."/>
            <person name="Bunk B."/>
            <person name="Haeckl F.J.F.P.J."/>
            <person name="Gunesch A.P."/>
            <person name="Birkelbach J."/>
            <person name="Nuebel U."/>
            <person name="Pietschmann T."/>
            <person name="Bach T."/>
            <person name="Mueller R."/>
        </authorList>
    </citation>
    <scope>NUCLEOTIDE SEQUENCE [LARGE SCALE GENOMIC DNA]</scope>
    <source>
        <strain evidence="2 3">MSr11954</strain>
    </source>
</reference>
<keyword evidence="3" id="KW-1185">Reference proteome</keyword>
<protein>
    <submittedName>
        <fullName evidence="2">Alpha/beta hydrolase</fullName>
    </submittedName>
</protein>
<organism evidence="2 3">
    <name type="scientific">Pendulispora albinea</name>
    <dbReference type="NCBI Taxonomy" id="2741071"/>
    <lineage>
        <taxon>Bacteria</taxon>
        <taxon>Pseudomonadati</taxon>
        <taxon>Myxococcota</taxon>
        <taxon>Myxococcia</taxon>
        <taxon>Myxococcales</taxon>
        <taxon>Sorangiineae</taxon>
        <taxon>Pendulisporaceae</taxon>
        <taxon>Pendulispora</taxon>
    </lineage>
</organism>
<feature type="domain" description="AB hydrolase-1" evidence="1">
    <location>
        <begin position="68"/>
        <end position="300"/>
    </location>
</feature>
<proteinExistence type="predicted"/>
<dbReference type="InterPro" id="IPR050266">
    <property type="entry name" value="AB_hydrolase_sf"/>
</dbReference>
<evidence type="ECO:0000313" key="3">
    <source>
        <dbReference type="Proteomes" id="UP001370348"/>
    </source>
</evidence>
<dbReference type="RefSeq" id="WP_394827057.1">
    <property type="nucleotide sequence ID" value="NZ_CP089984.1"/>
</dbReference>
<gene>
    <name evidence="2" type="ORF">LZC94_09095</name>
</gene>
<dbReference type="InterPro" id="IPR000073">
    <property type="entry name" value="AB_hydrolase_1"/>
</dbReference>
<dbReference type="PANTHER" id="PTHR43798:SF33">
    <property type="entry name" value="HYDROLASE, PUTATIVE (AFU_ORTHOLOGUE AFUA_2G14860)-RELATED"/>
    <property type="match status" value="1"/>
</dbReference>
<accession>A0ABZ2M2H7</accession>
<sequence>MNPEAAPVGAAEEEQSFAVADDETKLFVRSRTRAPRSDTVQGEALPPAAEDEVRVFLCDGILCDGFVWKYLWNDLADLVSLTHWHYRGHGRSGAPHDPERIDIAAHADDLMAVRRKVGDPPAVLVGHSMGCQVALEGYRRHPDNVRGLILICGTFGKLTSTFKGLPLLDMLLPKLLDLALNRPDVVRALWSRIPPELAFNVAARIGEIDLTQVQREDIMPYMQHVPHVDFPLFLRMLRAAGEHTAGDYLGQIDVPTLIITGERDTFTPPFLAESMAKGIPGAELMVVKNGTHVAALEQHDMVDAKIREFLETRVLPAAKREPGT</sequence>
<dbReference type="InterPro" id="IPR029058">
    <property type="entry name" value="AB_hydrolase_fold"/>
</dbReference>
<keyword evidence="2" id="KW-0378">Hydrolase</keyword>
<dbReference type="GO" id="GO:0016787">
    <property type="term" value="F:hydrolase activity"/>
    <property type="evidence" value="ECO:0007669"/>
    <property type="project" value="UniProtKB-KW"/>
</dbReference>
<dbReference type="Pfam" id="PF12697">
    <property type="entry name" value="Abhydrolase_6"/>
    <property type="match status" value="1"/>
</dbReference>
<dbReference type="PANTHER" id="PTHR43798">
    <property type="entry name" value="MONOACYLGLYCEROL LIPASE"/>
    <property type="match status" value="1"/>
</dbReference>
<name>A0ABZ2M2H7_9BACT</name>
<evidence type="ECO:0000259" key="1">
    <source>
        <dbReference type="Pfam" id="PF12697"/>
    </source>
</evidence>
<dbReference type="SUPFAM" id="SSF53474">
    <property type="entry name" value="alpha/beta-Hydrolases"/>
    <property type="match status" value="1"/>
</dbReference>